<dbReference type="AlphaFoldDB" id="A0A4R2EZT5"/>
<dbReference type="InterPro" id="IPR001182">
    <property type="entry name" value="FtsW/RodA"/>
</dbReference>
<evidence type="ECO:0000256" key="6">
    <source>
        <dbReference type="ARBA" id="ARBA00032370"/>
    </source>
</evidence>
<sequence length="472" mass="52465">MRNSGNTTTGKLDWVTILIYLFLVFFGWINIYAAVYNEEHASIFDFSQKYGMQLLWIAAALVIASVIMLLDTRLFYAFSEIFYGFTIFLLILVLVAGKEVNGQRCWFELGGLRIQPAEFAKVSTVLLLARVMCSYNFVLNTFRGYLKAAAVVLPPVLLIMLQHDTGSMLVYCSLILLFYKEGMPGWVLAVTISAAVLFIFSLLFDKVYVVMALAVTALAIAGYAYRRMKTAVFLGLIVAGLSALGYTLALQVGAEVDLYYFIAGSTVLVALVMLVVGFARHIKRLWVIVVILLGSIGINYSVDYVFNKVLAIHQQKRINDLLGIESDPLGWGYNVNQSKIAIGSGGFVGKGFLQGTQTKYNFVPEQSTDFIFCTIGEEWGFVGSAVIVGLFTLLLFRIMLIADRQRESFARIFGYGVLSIFFFHFAINVGMTIGLAPVIGIPLPFISYGGSSLWSFSMLLFILLKFDSSRFE</sequence>
<organism evidence="9 10">
    <name type="scientific">Acetobacteroides hydrogenigenes</name>
    <dbReference type="NCBI Taxonomy" id="979970"/>
    <lineage>
        <taxon>Bacteria</taxon>
        <taxon>Pseudomonadati</taxon>
        <taxon>Bacteroidota</taxon>
        <taxon>Bacteroidia</taxon>
        <taxon>Bacteroidales</taxon>
        <taxon>Rikenellaceae</taxon>
        <taxon>Acetobacteroides</taxon>
    </lineage>
</organism>
<dbReference type="OrthoDB" id="9768187at2"/>
<evidence type="ECO:0000256" key="5">
    <source>
        <dbReference type="ARBA" id="ARBA00023136"/>
    </source>
</evidence>
<evidence type="ECO:0000256" key="1">
    <source>
        <dbReference type="ARBA" id="ARBA00004141"/>
    </source>
</evidence>
<evidence type="ECO:0000313" key="10">
    <source>
        <dbReference type="Proteomes" id="UP000294830"/>
    </source>
</evidence>
<dbReference type="GO" id="GO:0051301">
    <property type="term" value="P:cell division"/>
    <property type="evidence" value="ECO:0007669"/>
    <property type="project" value="InterPro"/>
</dbReference>
<dbReference type="EMBL" id="SLWB01000001">
    <property type="protein sequence ID" value="TCN73153.1"/>
    <property type="molecule type" value="Genomic_DNA"/>
</dbReference>
<keyword evidence="10" id="KW-1185">Reference proteome</keyword>
<dbReference type="RefSeq" id="WP_131837929.1">
    <property type="nucleotide sequence ID" value="NZ_SLWB01000001.1"/>
</dbReference>
<dbReference type="GO" id="GO:0032153">
    <property type="term" value="C:cell division site"/>
    <property type="evidence" value="ECO:0007669"/>
    <property type="project" value="TreeGrafter"/>
</dbReference>
<feature type="transmembrane region" description="Helical" evidence="8">
    <location>
        <begin position="207"/>
        <end position="225"/>
    </location>
</feature>
<dbReference type="GO" id="GO:0015648">
    <property type="term" value="F:lipid-linked peptidoglycan transporter activity"/>
    <property type="evidence" value="ECO:0007669"/>
    <property type="project" value="TreeGrafter"/>
</dbReference>
<feature type="transmembrane region" description="Helical" evidence="8">
    <location>
        <begin position="258"/>
        <end position="278"/>
    </location>
</feature>
<evidence type="ECO:0000256" key="8">
    <source>
        <dbReference type="SAM" id="Phobius"/>
    </source>
</evidence>
<feature type="transmembrane region" description="Helical" evidence="8">
    <location>
        <begin position="12"/>
        <end position="33"/>
    </location>
</feature>
<gene>
    <name evidence="9" type="ORF">CLV25_101372</name>
</gene>
<keyword evidence="4 8" id="KW-1133">Transmembrane helix</keyword>
<feature type="transmembrane region" description="Helical" evidence="8">
    <location>
        <begin position="182"/>
        <end position="201"/>
    </location>
</feature>
<feature type="transmembrane region" description="Helical" evidence="8">
    <location>
        <begin position="54"/>
        <end position="70"/>
    </location>
</feature>
<dbReference type="PANTHER" id="PTHR30474:SF1">
    <property type="entry name" value="PEPTIDOGLYCAN GLYCOSYLTRANSFERASE MRDB"/>
    <property type="match status" value="1"/>
</dbReference>
<feature type="transmembrane region" description="Helical" evidence="8">
    <location>
        <begin position="412"/>
        <end position="439"/>
    </location>
</feature>
<feature type="transmembrane region" description="Helical" evidence="8">
    <location>
        <begin position="76"/>
        <end position="97"/>
    </location>
</feature>
<dbReference type="PROSITE" id="PS00428">
    <property type="entry name" value="FTSW_RODA_SPOVE"/>
    <property type="match status" value="1"/>
</dbReference>
<accession>A0A4R2EZT5</accession>
<feature type="transmembrane region" description="Helical" evidence="8">
    <location>
        <begin position="232"/>
        <end position="252"/>
    </location>
</feature>
<name>A0A4R2EZT5_9BACT</name>
<reference evidence="9 10" key="1">
    <citation type="submission" date="2019-03" db="EMBL/GenBank/DDBJ databases">
        <title>Genomic Encyclopedia of Archaeal and Bacterial Type Strains, Phase II (KMG-II): from individual species to whole genera.</title>
        <authorList>
            <person name="Goeker M."/>
        </authorList>
    </citation>
    <scope>NUCLEOTIDE SEQUENCE [LARGE SCALE GENOMIC DNA]</scope>
    <source>
        <strain evidence="9 10">RL-C</strain>
    </source>
</reference>
<evidence type="ECO:0000256" key="7">
    <source>
        <dbReference type="ARBA" id="ARBA00033270"/>
    </source>
</evidence>
<feature type="transmembrane region" description="Helical" evidence="8">
    <location>
        <begin position="445"/>
        <end position="464"/>
    </location>
</feature>
<keyword evidence="2 8" id="KW-0812">Transmembrane</keyword>
<feature type="transmembrane region" description="Helical" evidence="8">
    <location>
        <begin position="285"/>
        <end position="302"/>
    </location>
</feature>
<dbReference type="InterPro" id="IPR018365">
    <property type="entry name" value="Cell_cycle_FtsW-rel_CS"/>
</dbReference>
<evidence type="ECO:0000256" key="2">
    <source>
        <dbReference type="ARBA" id="ARBA00022692"/>
    </source>
</evidence>
<evidence type="ECO:0000256" key="3">
    <source>
        <dbReference type="ARBA" id="ARBA00022960"/>
    </source>
</evidence>
<feature type="transmembrane region" description="Helical" evidence="8">
    <location>
        <begin position="379"/>
        <end position="400"/>
    </location>
</feature>
<protein>
    <recommendedName>
        <fullName evidence="7">Cell wall polymerase</fullName>
    </recommendedName>
    <alternativeName>
        <fullName evidence="6">Peptidoglycan polymerase</fullName>
    </alternativeName>
</protein>
<dbReference type="Proteomes" id="UP000294830">
    <property type="component" value="Unassembled WGS sequence"/>
</dbReference>
<dbReference type="GO" id="GO:0005886">
    <property type="term" value="C:plasma membrane"/>
    <property type="evidence" value="ECO:0007669"/>
    <property type="project" value="TreeGrafter"/>
</dbReference>
<dbReference type="GO" id="GO:0008360">
    <property type="term" value="P:regulation of cell shape"/>
    <property type="evidence" value="ECO:0007669"/>
    <property type="project" value="UniProtKB-KW"/>
</dbReference>
<comment type="caution">
    <text evidence="9">The sequence shown here is derived from an EMBL/GenBank/DDBJ whole genome shotgun (WGS) entry which is preliminary data.</text>
</comment>
<keyword evidence="5 8" id="KW-0472">Membrane</keyword>
<dbReference type="PANTHER" id="PTHR30474">
    <property type="entry name" value="CELL CYCLE PROTEIN"/>
    <property type="match status" value="1"/>
</dbReference>
<keyword evidence="3" id="KW-0133">Cell shape</keyword>
<dbReference type="NCBIfam" id="NF037961">
    <property type="entry name" value="RodA_shape"/>
    <property type="match status" value="2"/>
</dbReference>
<proteinExistence type="predicted"/>
<evidence type="ECO:0000313" key="9">
    <source>
        <dbReference type="EMBL" id="TCN73153.1"/>
    </source>
</evidence>
<dbReference type="Pfam" id="PF01098">
    <property type="entry name" value="FTSW_RODA_SPOVE"/>
    <property type="match status" value="2"/>
</dbReference>
<evidence type="ECO:0000256" key="4">
    <source>
        <dbReference type="ARBA" id="ARBA00022989"/>
    </source>
</evidence>
<comment type="subcellular location">
    <subcellularLocation>
        <location evidence="1">Membrane</location>
        <topology evidence="1">Multi-pass membrane protein</topology>
    </subcellularLocation>
</comment>